<evidence type="ECO:0000313" key="2">
    <source>
        <dbReference type="EMBL" id="CAH2061562.1"/>
    </source>
</evidence>
<organism evidence="2 3">
    <name type="scientific">Thlaspi arvense</name>
    <name type="common">Field penny-cress</name>
    <dbReference type="NCBI Taxonomy" id="13288"/>
    <lineage>
        <taxon>Eukaryota</taxon>
        <taxon>Viridiplantae</taxon>
        <taxon>Streptophyta</taxon>
        <taxon>Embryophyta</taxon>
        <taxon>Tracheophyta</taxon>
        <taxon>Spermatophyta</taxon>
        <taxon>Magnoliopsida</taxon>
        <taxon>eudicotyledons</taxon>
        <taxon>Gunneridae</taxon>
        <taxon>Pentapetalae</taxon>
        <taxon>rosids</taxon>
        <taxon>malvids</taxon>
        <taxon>Brassicales</taxon>
        <taxon>Brassicaceae</taxon>
        <taxon>Thlaspideae</taxon>
        <taxon>Thlaspi</taxon>
    </lineage>
</organism>
<keyword evidence="3" id="KW-1185">Reference proteome</keyword>
<dbReference type="EMBL" id="OU466860">
    <property type="protein sequence ID" value="CAH2061562.1"/>
    <property type="molecule type" value="Genomic_DNA"/>
</dbReference>
<protein>
    <recommendedName>
        <fullName evidence="1">NYN domain-containing protein</fullName>
    </recommendedName>
</protein>
<dbReference type="AlphaFoldDB" id="A0AAU9SFM1"/>
<sequence>MFGNTAARPEYATAKIAVWWDMKACPIPEGYDARRVRPSMEAAFKQLGYSGPVSITAYGDLKQAPEHLLRGLSSTGVAVAHTIPGLTKCWPWSLLQSGSGKAYLQLQRQEDTFLTSAVEGVNLPKRFIAKCANLNAKALMISGTIYQVKNMQRRRLIFRSLGEKGGAIESTSKRQS</sequence>
<dbReference type="GO" id="GO:0005777">
    <property type="term" value="C:peroxisome"/>
    <property type="evidence" value="ECO:0007669"/>
    <property type="project" value="InterPro"/>
</dbReference>
<dbReference type="CDD" id="cd10910">
    <property type="entry name" value="PIN_limkain_b1_N_like"/>
    <property type="match status" value="1"/>
</dbReference>
<accession>A0AAU9SFM1</accession>
<dbReference type="GO" id="GO:0004540">
    <property type="term" value="F:RNA nuclease activity"/>
    <property type="evidence" value="ECO:0007669"/>
    <property type="project" value="InterPro"/>
</dbReference>
<dbReference type="PANTHER" id="PTHR14379:SF84">
    <property type="entry name" value="NYN DOMAIN-CONTAINING PROTEIN"/>
    <property type="match status" value="1"/>
</dbReference>
<evidence type="ECO:0000259" key="1">
    <source>
        <dbReference type="Pfam" id="PF01936"/>
    </source>
</evidence>
<evidence type="ECO:0000313" key="3">
    <source>
        <dbReference type="Proteomes" id="UP000836841"/>
    </source>
</evidence>
<dbReference type="InterPro" id="IPR021139">
    <property type="entry name" value="NYN"/>
</dbReference>
<dbReference type="Pfam" id="PF01936">
    <property type="entry name" value="NYN"/>
    <property type="match status" value="1"/>
</dbReference>
<dbReference type="PANTHER" id="PTHR14379">
    <property type="entry name" value="LIMKAIN B LKAP"/>
    <property type="match status" value="1"/>
</dbReference>
<proteinExistence type="predicted"/>
<feature type="domain" description="NYN" evidence="1">
    <location>
        <begin position="15"/>
        <end position="81"/>
    </location>
</feature>
<gene>
    <name evidence="2" type="ORF">TAV2_LOCUS14762</name>
</gene>
<dbReference type="Proteomes" id="UP000836841">
    <property type="component" value="Chromosome 4"/>
</dbReference>
<name>A0AAU9SFM1_THLAR</name>
<reference evidence="2 3" key="1">
    <citation type="submission" date="2022-03" db="EMBL/GenBank/DDBJ databases">
        <authorList>
            <person name="Nunn A."/>
            <person name="Chopra R."/>
            <person name="Nunn A."/>
            <person name="Contreras Garrido A."/>
        </authorList>
    </citation>
    <scope>NUCLEOTIDE SEQUENCE [LARGE SCALE GENOMIC DNA]</scope>
</reference>
<dbReference type="GO" id="GO:0010468">
    <property type="term" value="P:regulation of gene expression"/>
    <property type="evidence" value="ECO:0007669"/>
    <property type="project" value="InterPro"/>
</dbReference>
<dbReference type="InterPro" id="IPR024768">
    <property type="entry name" value="Marf1"/>
</dbReference>